<accession>A0A2H0X9R8</accession>
<evidence type="ECO:0000313" key="5">
    <source>
        <dbReference type="Proteomes" id="UP000231098"/>
    </source>
</evidence>
<dbReference type="PANTHER" id="PTHR46401">
    <property type="entry name" value="GLYCOSYLTRANSFERASE WBBK-RELATED"/>
    <property type="match status" value="1"/>
</dbReference>
<dbReference type="CDD" id="cd03809">
    <property type="entry name" value="GT4_MtfB-like"/>
    <property type="match status" value="1"/>
</dbReference>
<name>A0A2H0X9R8_UNCKA</name>
<sequence length="378" mass="42880">MKILVDLRVLNSSRGVSRYARNIFDNLLRIDKENEYLAILPSGFPEEKFLKSLEKVYLPSQSTFRDHFEFERMIKKYNPDLVFHPDNREFLKMSVPSVVTIHDLTPYKFPQYVFSSSPFLNLRQRLYYFLQKKAIQKNTEKIITVSENTRKDVISIFNFDSKKVIAIHEGIEETFRPIKDGKVITAAKNKYKIEGDYIFYIGGFGKHKNVSTLIKAFSAISNDYKSLKLVLGGKTSADDTSGQNAYSELVKLIENLKLQDKVVFAGFIDDVDLSVIYSGATMFIYPSLYEGFGFPPLEAMACGCPVISSNAGSLLEVVADGGVLFEPFDVDGLTQNILKLLQSNKERGTLSKKGLAQASKFSWEDTARKTLYEINQFS</sequence>
<dbReference type="EMBL" id="PEYV01000028">
    <property type="protein sequence ID" value="PIS21677.1"/>
    <property type="molecule type" value="Genomic_DNA"/>
</dbReference>
<dbReference type="Proteomes" id="UP000231098">
    <property type="component" value="Unassembled WGS sequence"/>
</dbReference>
<dbReference type="Pfam" id="PF00534">
    <property type="entry name" value="Glycos_transf_1"/>
    <property type="match status" value="1"/>
</dbReference>
<comment type="caution">
    <text evidence="4">The sequence shown here is derived from an EMBL/GenBank/DDBJ whole genome shotgun (WGS) entry which is preliminary data.</text>
</comment>
<dbReference type="GO" id="GO:0016757">
    <property type="term" value="F:glycosyltransferase activity"/>
    <property type="evidence" value="ECO:0007669"/>
    <property type="project" value="InterPro"/>
</dbReference>
<dbReference type="FunFam" id="3.40.50.2000:FF:000119">
    <property type="entry name" value="Glycosyl transferase group 1"/>
    <property type="match status" value="1"/>
</dbReference>
<feature type="domain" description="Glycosyl transferase family 1" evidence="2">
    <location>
        <begin position="194"/>
        <end position="354"/>
    </location>
</feature>
<dbReference type="GO" id="GO:0009103">
    <property type="term" value="P:lipopolysaccharide biosynthetic process"/>
    <property type="evidence" value="ECO:0007669"/>
    <property type="project" value="TreeGrafter"/>
</dbReference>
<proteinExistence type="predicted"/>
<evidence type="ECO:0000256" key="1">
    <source>
        <dbReference type="ARBA" id="ARBA00022679"/>
    </source>
</evidence>
<keyword evidence="1" id="KW-0808">Transferase</keyword>
<evidence type="ECO:0000259" key="3">
    <source>
        <dbReference type="Pfam" id="PF13439"/>
    </source>
</evidence>
<reference evidence="5" key="1">
    <citation type="submission" date="2017-09" db="EMBL/GenBank/DDBJ databases">
        <title>Depth-based differentiation of microbial function through sediment-hosted aquifers and enrichment of novel symbionts in the deep terrestrial subsurface.</title>
        <authorList>
            <person name="Probst A.J."/>
            <person name="Ladd B."/>
            <person name="Jarett J.K."/>
            <person name="Geller-Mcgrath D.E."/>
            <person name="Sieber C.M.K."/>
            <person name="Emerson J.B."/>
            <person name="Anantharaman K."/>
            <person name="Thomas B.C."/>
            <person name="Malmstrom R."/>
            <person name="Stieglmeier M."/>
            <person name="Klingl A."/>
            <person name="Woyke T."/>
            <person name="Ryan C.M."/>
            <person name="Banfield J.F."/>
        </authorList>
    </citation>
    <scope>NUCLEOTIDE SEQUENCE [LARGE SCALE GENOMIC DNA]</scope>
</reference>
<protein>
    <recommendedName>
        <fullName evidence="6">Glycosyltransferase family 1 protein</fullName>
    </recommendedName>
</protein>
<dbReference type="Gene3D" id="3.40.50.2000">
    <property type="entry name" value="Glycogen Phosphorylase B"/>
    <property type="match status" value="2"/>
</dbReference>
<evidence type="ECO:0000259" key="2">
    <source>
        <dbReference type="Pfam" id="PF00534"/>
    </source>
</evidence>
<dbReference type="InterPro" id="IPR001296">
    <property type="entry name" value="Glyco_trans_1"/>
</dbReference>
<gene>
    <name evidence="4" type="ORF">COT51_01570</name>
</gene>
<feature type="domain" description="Glycosyltransferase subfamily 4-like N-terminal" evidence="3">
    <location>
        <begin position="15"/>
        <end position="172"/>
    </location>
</feature>
<evidence type="ECO:0008006" key="6">
    <source>
        <dbReference type="Google" id="ProtNLM"/>
    </source>
</evidence>
<dbReference type="PANTHER" id="PTHR46401:SF2">
    <property type="entry name" value="GLYCOSYLTRANSFERASE WBBK-RELATED"/>
    <property type="match status" value="1"/>
</dbReference>
<dbReference type="SUPFAM" id="SSF53756">
    <property type="entry name" value="UDP-Glycosyltransferase/glycogen phosphorylase"/>
    <property type="match status" value="1"/>
</dbReference>
<dbReference type="Pfam" id="PF13439">
    <property type="entry name" value="Glyco_transf_4"/>
    <property type="match status" value="1"/>
</dbReference>
<dbReference type="InterPro" id="IPR028098">
    <property type="entry name" value="Glyco_trans_4-like_N"/>
</dbReference>
<organism evidence="4 5">
    <name type="scientific">candidate division WWE3 bacterium CG08_land_8_20_14_0_20_41_15</name>
    <dbReference type="NCBI Taxonomy" id="1975086"/>
    <lineage>
        <taxon>Bacteria</taxon>
        <taxon>Katanobacteria</taxon>
    </lineage>
</organism>
<evidence type="ECO:0000313" key="4">
    <source>
        <dbReference type="EMBL" id="PIS21677.1"/>
    </source>
</evidence>
<dbReference type="AlphaFoldDB" id="A0A2H0X9R8"/>